<name>A0A1W0WI63_HYPEX</name>
<dbReference type="EMBL" id="MTYJ01000097">
    <property type="protein sequence ID" value="OQV14869.1"/>
    <property type="molecule type" value="Genomic_DNA"/>
</dbReference>
<evidence type="ECO:0008006" key="4">
    <source>
        <dbReference type="Google" id="ProtNLM"/>
    </source>
</evidence>
<dbReference type="Proteomes" id="UP000192578">
    <property type="component" value="Unassembled WGS sequence"/>
</dbReference>
<evidence type="ECO:0000313" key="3">
    <source>
        <dbReference type="Proteomes" id="UP000192578"/>
    </source>
</evidence>
<dbReference type="OrthoDB" id="10591962at2759"/>
<organism evidence="2 3">
    <name type="scientific">Hypsibius exemplaris</name>
    <name type="common">Freshwater tardigrade</name>
    <dbReference type="NCBI Taxonomy" id="2072580"/>
    <lineage>
        <taxon>Eukaryota</taxon>
        <taxon>Metazoa</taxon>
        <taxon>Ecdysozoa</taxon>
        <taxon>Tardigrada</taxon>
        <taxon>Eutardigrada</taxon>
        <taxon>Parachela</taxon>
        <taxon>Hypsibioidea</taxon>
        <taxon>Hypsibiidae</taxon>
        <taxon>Hypsibius</taxon>
    </lineage>
</organism>
<accession>A0A1W0WI63</accession>
<feature type="chain" id="PRO_5012303235" description="EB domain-containing protein" evidence="1">
    <location>
        <begin position="25"/>
        <end position="221"/>
    </location>
</feature>
<comment type="caution">
    <text evidence="2">The sequence shown here is derived from an EMBL/GenBank/DDBJ whole genome shotgun (WGS) entry which is preliminary data.</text>
</comment>
<evidence type="ECO:0000313" key="2">
    <source>
        <dbReference type="EMBL" id="OQV14869.1"/>
    </source>
</evidence>
<keyword evidence="1" id="KW-0732">Signal</keyword>
<feature type="signal peptide" evidence="1">
    <location>
        <begin position="1"/>
        <end position="24"/>
    </location>
</feature>
<dbReference type="AlphaFoldDB" id="A0A1W0WI63"/>
<gene>
    <name evidence="2" type="ORF">BV898_10901</name>
</gene>
<sequence length="221" mass="24279">MRWQSWLVRWVIVTFGLECRGVFGQFRRFQNSVAQGCSSRTSLSELNCRCMLEGQSCKESGTRCIGGVCQCGPAFLTVVRDGRKQCVPTFSVHPSIQTDPNALFGVAVACNLLPTYAIPGFSLNFVNAHKPVACNSDTLFITREDTDSPVDADPVLGKGLAWVTIDPYSGEVVPKDPYNVPEKGTYLTETYTGYCVDAWGLTSNTFSFKLTFANCVAGRRK</sequence>
<keyword evidence="3" id="KW-1185">Reference proteome</keyword>
<protein>
    <recommendedName>
        <fullName evidence="4">EB domain-containing protein</fullName>
    </recommendedName>
</protein>
<evidence type="ECO:0000256" key="1">
    <source>
        <dbReference type="SAM" id="SignalP"/>
    </source>
</evidence>
<proteinExistence type="predicted"/>
<reference evidence="3" key="1">
    <citation type="submission" date="2017-01" db="EMBL/GenBank/DDBJ databases">
        <title>Comparative genomics of anhydrobiosis in the tardigrade Hypsibius dujardini.</title>
        <authorList>
            <person name="Yoshida Y."/>
            <person name="Koutsovoulos G."/>
            <person name="Laetsch D."/>
            <person name="Stevens L."/>
            <person name="Kumar S."/>
            <person name="Horikawa D."/>
            <person name="Ishino K."/>
            <person name="Komine S."/>
            <person name="Tomita M."/>
            <person name="Blaxter M."/>
            <person name="Arakawa K."/>
        </authorList>
    </citation>
    <scope>NUCLEOTIDE SEQUENCE [LARGE SCALE GENOMIC DNA]</scope>
    <source>
        <strain evidence="3">Z151</strain>
    </source>
</reference>